<evidence type="ECO:0000313" key="18">
    <source>
        <dbReference type="Proteomes" id="UP000005947"/>
    </source>
</evidence>
<dbReference type="GO" id="GO:0051539">
    <property type="term" value="F:4 iron, 4 sulfur cluster binding"/>
    <property type="evidence" value="ECO:0007669"/>
    <property type="project" value="UniProtKB-KW"/>
</dbReference>
<keyword evidence="11" id="KW-0408">Iron</keyword>
<dbReference type="GO" id="GO:0046872">
    <property type="term" value="F:metal ion binding"/>
    <property type="evidence" value="ECO:0007669"/>
    <property type="project" value="UniProtKB-KW"/>
</dbReference>
<keyword evidence="12" id="KW-0411">Iron-sulfur</keyword>
<keyword evidence="9" id="KW-0479">Metal-binding</keyword>
<dbReference type="AlphaFoldDB" id="F1T6V5"/>
<keyword evidence="7" id="KW-0949">S-adenosyl-L-methionine</keyword>
<comment type="caution">
    <text evidence="17">The sequence shown here is derived from an EMBL/GenBank/DDBJ whole genome shotgun (WGS) entry which is preliminary data.</text>
</comment>
<evidence type="ECO:0000256" key="13">
    <source>
        <dbReference type="ARBA" id="ARBA00023315"/>
    </source>
</evidence>
<dbReference type="GeneID" id="93209995"/>
<comment type="cofactor">
    <cofactor evidence="1">
        <name>[4Fe-4S] cluster</name>
        <dbReference type="ChEBI" id="CHEBI:49883"/>
    </cofactor>
</comment>
<comment type="similarity">
    <text evidence="3">Belongs to the ELP3 family.</text>
</comment>
<evidence type="ECO:0000256" key="15">
    <source>
        <dbReference type="ARBA" id="ARBA00047372"/>
    </source>
</evidence>
<dbReference type="NCBIfam" id="TIGR01211">
    <property type="entry name" value="ELP3"/>
    <property type="match status" value="1"/>
</dbReference>
<organism evidence="17 18">
    <name type="scientific">Fannyhessea vaginae DSM 15829</name>
    <dbReference type="NCBI Taxonomy" id="525256"/>
    <lineage>
        <taxon>Bacteria</taxon>
        <taxon>Bacillati</taxon>
        <taxon>Actinomycetota</taxon>
        <taxon>Coriobacteriia</taxon>
        <taxon>Coriobacteriales</taxon>
        <taxon>Atopobiaceae</taxon>
        <taxon>Fannyhessea</taxon>
    </lineage>
</organism>
<dbReference type="InterPro" id="IPR016181">
    <property type="entry name" value="Acyl_CoA_acyltransferase"/>
</dbReference>
<evidence type="ECO:0000256" key="14">
    <source>
        <dbReference type="ARBA" id="ARBA00044771"/>
    </source>
</evidence>
<dbReference type="GO" id="GO:0106261">
    <property type="term" value="F:tRNA uridine(34) acetyltransferase activity"/>
    <property type="evidence" value="ECO:0007669"/>
    <property type="project" value="UniProtKB-EC"/>
</dbReference>
<dbReference type="EMBL" id="ACGK02000005">
    <property type="protein sequence ID" value="EGF22684.1"/>
    <property type="molecule type" value="Genomic_DNA"/>
</dbReference>
<dbReference type="PANTHER" id="PTHR11135">
    <property type="entry name" value="HISTONE ACETYLTRANSFERASE-RELATED"/>
    <property type="match status" value="1"/>
</dbReference>
<accession>F1T6V5</accession>
<dbReference type="eggNOG" id="COG1243">
    <property type="taxonomic scope" value="Bacteria"/>
</dbReference>
<dbReference type="InterPro" id="IPR007197">
    <property type="entry name" value="rSAM"/>
</dbReference>
<keyword evidence="13 17" id="KW-0012">Acyltransferase</keyword>
<evidence type="ECO:0000256" key="4">
    <source>
        <dbReference type="ARBA" id="ARBA00022485"/>
    </source>
</evidence>
<evidence type="ECO:0000256" key="7">
    <source>
        <dbReference type="ARBA" id="ARBA00022691"/>
    </source>
</evidence>
<dbReference type="InterPro" id="IPR058240">
    <property type="entry name" value="rSAM_sf"/>
</dbReference>
<dbReference type="PANTHER" id="PTHR11135:SF2">
    <property type="entry name" value="ELONGATOR COMPLEX PROTEIN 3"/>
    <property type="match status" value="1"/>
</dbReference>
<evidence type="ECO:0000313" key="17">
    <source>
        <dbReference type="EMBL" id="EGF22684.1"/>
    </source>
</evidence>
<evidence type="ECO:0000256" key="5">
    <source>
        <dbReference type="ARBA" id="ARBA00022555"/>
    </source>
</evidence>
<dbReference type="InterPro" id="IPR039661">
    <property type="entry name" value="ELP3"/>
</dbReference>
<keyword evidence="5" id="KW-0820">tRNA-binding</keyword>
<evidence type="ECO:0000256" key="6">
    <source>
        <dbReference type="ARBA" id="ARBA00022679"/>
    </source>
</evidence>
<dbReference type="CDD" id="cd04301">
    <property type="entry name" value="NAT_SF"/>
    <property type="match status" value="1"/>
</dbReference>
<comment type="pathway">
    <text evidence="2">tRNA modification.</text>
</comment>
<dbReference type="InterPro" id="IPR032432">
    <property type="entry name" value="Radical_SAM_C"/>
</dbReference>
<evidence type="ECO:0000256" key="11">
    <source>
        <dbReference type="ARBA" id="ARBA00023004"/>
    </source>
</evidence>
<dbReference type="GO" id="GO:0033588">
    <property type="term" value="C:elongator holoenzyme complex"/>
    <property type="evidence" value="ECO:0007669"/>
    <property type="project" value="TreeGrafter"/>
</dbReference>
<reference evidence="17 18" key="1">
    <citation type="submission" date="2011-02" db="EMBL/GenBank/DDBJ databases">
        <authorList>
            <person name="Muzny D."/>
            <person name="Qin X."/>
            <person name="Buhay C."/>
            <person name="Dugan-Rocha S."/>
            <person name="Ding Y."/>
            <person name="Chen G."/>
            <person name="Hawes A."/>
            <person name="Holder M."/>
            <person name="Jhangiani S."/>
            <person name="Johnson A."/>
            <person name="Khan Z."/>
            <person name="Li Z."/>
            <person name="Liu W."/>
            <person name="Liu X."/>
            <person name="Perez L."/>
            <person name="Shen H."/>
            <person name="Wang Q."/>
            <person name="Watt J."/>
            <person name="Xi L."/>
            <person name="Xin Y."/>
            <person name="Zhou J."/>
            <person name="Deng J."/>
            <person name="Jiang H."/>
            <person name="Liu Y."/>
            <person name="Qu J."/>
            <person name="Song X.-Z."/>
            <person name="Zhang L."/>
            <person name="Villasana D."/>
            <person name="Johnson A."/>
            <person name="Liu J."/>
            <person name="Liyanage D."/>
            <person name="Lorensuhewa L."/>
            <person name="Robinson T."/>
            <person name="Song A."/>
            <person name="Song B.-B."/>
            <person name="Dinh H."/>
            <person name="Thornton R."/>
            <person name="Coyle M."/>
            <person name="Francisco L."/>
            <person name="Jackson L."/>
            <person name="Javaid M."/>
            <person name="Korchina V."/>
            <person name="Kovar C."/>
            <person name="Mata R."/>
            <person name="Mathew T."/>
            <person name="Ngo R."/>
            <person name="Nguyen L."/>
            <person name="Nguyen N."/>
            <person name="Okwuonu G."/>
            <person name="Ongeri F."/>
            <person name="Pham C."/>
            <person name="Simmons D."/>
            <person name="Wilczek-Boney K."/>
            <person name="Hale W."/>
            <person name="Jakkamsetti A."/>
            <person name="Pham P."/>
            <person name="Ruth R."/>
            <person name="San Lucas F."/>
            <person name="Warren J."/>
            <person name="Zhang J."/>
            <person name="Zhao Z."/>
            <person name="Zhou C."/>
            <person name="Zhu D."/>
            <person name="Lee S."/>
            <person name="Bess C."/>
            <person name="Blankenburg K."/>
            <person name="Forbes L."/>
            <person name="Fu Q."/>
            <person name="Gubbala S."/>
            <person name="Hirani K."/>
            <person name="Jayaseelan J.C."/>
            <person name="Lara F."/>
            <person name="Munidasa M."/>
            <person name="Palculict T."/>
            <person name="Patil S."/>
            <person name="Pu L.-L."/>
            <person name="Saada N."/>
            <person name="Tang L."/>
            <person name="Weissenberger G."/>
            <person name="Zhu Y."/>
            <person name="Hemphill L."/>
            <person name="Shang Y."/>
            <person name="Youmans B."/>
            <person name="Ayvaz T."/>
            <person name="Ross M."/>
            <person name="Santibanez J."/>
            <person name="Aqrawi P."/>
            <person name="Gross S."/>
            <person name="Joshi V."/>
            <person name="Fowler G."/>
            <person name="Nazareth L."/>
            <person name="Reid J."/>
            <person name="Worley K."/>
            <person name="Petrosino J."/>
            <person name="Highlander S."/>
            <person name="Gibbs R."/>
        </authorList>
    </citation>
    <scope>NUCLEOTIDE SEQUENCE [LARGE SCALE GENOMIC DNA]</scope>
    <source>
        <strain evidence="17 18">DSM 15829</strain>
    </source>
</reference>
<dbReference type="SUPFAM" id="SSF55729">
    <property type="entry name" value="Acyl-CoA N-acyltransferases (Nat)"/>
    <property type="match status" value="1"/>
</dbReference>
<comment type="catalytic activity">
    <reaction evidence="15">
        <text>uridine(34) in tRNA + acetyl-CoA + S-adenosyl-L-methionine + H2O = 5-(carboxymethyl)uridine(34) in tRNA + 5'-deoxyadenosine + L-methionine + CoA + 2 H(+)</text>
        <dbReference type="Rhea" id="RHEA:61020"/>
        <dbReference type="Rhea" id="RHEA-COMP:10407"/>
        <dbReference type="Rhea" id="RHEA-COMP:11727"/>
        <dbReference type="ChEBI" id="CHEBI:15377"/>
        <dbReference type="ChEBI" id="CHEBI:15378"/>
        <dbReference type="ChEBI" id="CHEBI:17319"/>
        <dbReference type="ChEBI" id="CHEBI:57287"/>
        <dbReference type="ChEBI" id="CHEBI:57288"/>
        <dbReference type="ChEBI" id="CHEBI:57844"/>
        <dbReference type="ChEBI" id="CHEBI:59789"/>
        <dbReference type="ChEBI" id="CHEBI:65315"/>
        <dbReference type="ChEBI" id="CHEBI:74882"/>
        <dbReference type="EC" id="2.3.1.311"/>
    </reaction>
    <physiologicalReaction direction="left-to-right" evidence="15">
        <dbReference type="Rhea" id="RHEA:61021"/>
    </physiologicalReaction>
</comment>
<dbReference type="Proteomes" id="UP000005947">
    <property type="component" value="Unassembled WGS sequence"/>
</dbReference>
<gene>
    <name evidence="17" type="ORF">HMPREF0091_11191</name>
</gene>
<evidence type="ECO:0000259" key="16">
    <source>
        <dbReference type="SMART" id="SM00729"/>
    </source>
</evidence>
<keyword evidence="18" id="KW-1185">Reference proteome</keyword>
<dbReference type="Pfam" id="PF04055">
    <property type="entry name" value="Radical_SAM"/>
    <property type="match status" value="1"/>
</dbReference>
<dbReference type="SFLD" id="SFLDF00344">
    <property type="entry name" value="ELP3-like"/>
    <property type="match status" value="1"/>
</dbReference>
<dbReference type="Pfam" id="PF16199">
    <property type="entry name" value="Radical_SAM_C"/>
    <property type="match status" value="1"/>
</dbReference>
<dbReference type="GO" id="GO:0000049">
    <property type="term" value="F:tRNA binding"/>
    <property type="evidence" value="ECO:0007669"/>
    <property type="project" value="UniProtKB-KW"/>
</dbReference>
<evidence type="ECO:0000256" key="10">
    <source>
        <dbReference type="ARBA" id="ARBA00022884"/>
    </source>
</evidence>
<evidence type="ECO:0000256" key="1">
    <source>
        <dbReference type="ARBA" id="ARBA00001966"/>
    </source>
</evidence>
<dbReference type="InterPro" id="IPR006638">
    <property type="entry name" value="Elp3/MiaA/NifB-like_rSAM"/>
</dbReference>
<keyword evidence="10" id="KW-0694">RNA-binding</keyword>
<dbReference type="InterPro" id="IPR034687">
    <property type="entry name" value="ELP3-like"/>
</dbReference>
<dbReference type="RefSeq" id="WP_006303401.1">
    <property type="nucleotide sequence ID" value="NZ_ACGK02000005.1"/>
</dbReference>
<dbReference type="SFLD" id="SFLDG01086">
    <property type="entry name" value="elongater_protein-like"/>
    <property type="match status" value="1"/>
</dbReference>
<evidence type="ECO:0000256" key="3">
    <source>
        <dbReference type="ARBA" id="ARBA00005494"/>
    </source>
</evidence>
<evidence type="ECO:0000256" key="9">
    <source>
        <dbReference type="ARBA" id="ARBA00022723"/>
    </source>
</evidence>
<dbReference type="EC" id="2.3.1.311" evidence="14"/>
<protein>
    <recommendedName>
        <fullName evidence="14">tRNA carboxymethyluridine synthase</fullName>
        <ecNumber evidence="14">2.3.1.311</ecNumber>
    </recommendedName>
</protein>
<keyword evidence="8" id="KW-0819">tRNA processing</keyword>
<name>F1T6V5_9ACTN</name>
<dbReference type="SUPFAM" id="SSF102114">
    <property type="entry name" value="Radical SAM enzymes"/>
    <property type="match status" value="1"/>
</dbReference>
<keyword evidence="4" id="KW-0004">4Fe-4S</keyword>
<evidence type="ECO:0000256" key="2">
    <source>
        <dbReference type="ARBA" id="ARBA00005217"/>
    </source>
</evidence>
<feature type="domain" description="Elp3/MiaA/NifB-like radical SAM core" evidence="16">
    <location>
        <begin position="141"/>
        <end position="458"/>
    </location>
</feature>
<evidence type="ECO:0000256" key="12">
    <source>
        <dbReference type="ARBA" id="ARBA00023014"/>
    </source>
</evidence>
<sequence length="658" mass="75650">MHMTLHVIKLVGAWCFFSQAHLLHSYAKHMRYTNTMTTAPEYIYHNTPQIDDVLLKLIKRIEKTGALTSVQLNAFLNECNRGITTHEEQTSKKQLIPRYMEVKHYEHQLWKSWGVTDETEQKLIQTLRIKPRRSASGVATITLLTKPWPCSSNCIFCPSDIRMPKSYMSREPACQRAEQCLFDPFLQTTLRLQALVNMGHPTDKIEIIILGGTWSEYPTAYQCWFIREVFRALNMGYASHQERNAIVARYERCGLRFDPHAREIHYEQTQHDIDAGKLTYNEAFTTAYTARATWVKASAFQRASMDEVREQQRINESAHHRVVGLVIETRPDTISVEHLYLMRALGCTKVQMGIQVLNEEIRQRNLRKGSLDDIKQAFELLRLFGFKIHVHAMVNLLGSTPDIDKKDFKMLVHDSLYLPDEVKLYPCVLVDSARLKACYERGLWQAYTEEELVDVLVSDVLATPCFTRISRMIRDISSTDIISGNKKGNLRQLVEQKIAQSAILPREIRMREIATSMLDPRTLHMEVVPYATNVSTEYFLQWVDDHNRIAGFLRLSLPHRSAIDKYCACEHFPILPHEAMIREVHVYGTTAQIEGHAGTAQHHGLGKQLISRAKSIAREAGYTSINVISSIGTRKYYRSQGFMDAGLYQRANLACLKD</sequence>
<evidence type="ECO:0000256" key="8">
    <source>
        <dbReference type="ARBA" id="ARBA00022694"/>
    </source>
</evidence>
<dbReference type="Gene3D" id="3.40.630.30">
    <property type="match status" value="1"/>
</dbReference>
<keyword evidence="6 17" id="KW-0808">Transferase</keyword>
<proteinExistence type="inferred from homology"/>
<dbReference type="SFLD" id="SFLDS00029">
    <property type="entry name" value="Radical_SAM"/>
    <property type="match status" value="1"/>
</dbReference>
<dbReference type="GO" id="GO:0005737">
    <property type="term" value="C:cytoplasm"/>
    <property type="evidence" value="ECO:0007669"/>
    <property type="project" value="TreeGrafter"/>
</dbReference>
<dbReference type="SMART" id="SM00729">
    <property type="entry name" value="Elp3"/>
    <property type="match status" value="1"/>
</dbReference>
<dbReference type="GO" id="GO:0002926">
    <property type="term" value="P:tRNA wobble base 5-methoxycarbonylmethyl-2-thiouridinylation"/>
    <property type="evidence" value="ECO:0007669"/>
    <property type="project" value="TreeGrafter"/>
</dbReference>